<dbReference type="EMBL" id="JMIW01000004">
    <property type="protein sequence ID" value="KEO89802.1"/>
    <property type="molecule type" value="Genomic_DNA"/>
</dbReference>
<evidence type="ECO:0000256" key="1">
    <source>
        <dbReference type="SAM" id="MobiDB-lite"/>
    </source>
</evidence>
<keyword evidence="3" id="KW-1185">Reference proteome</keyword>
<evidence type="ECO:0000313" key="3">
    <source>
        <dbReference type="Proteomes" id="UP000027647"/>
    </source>
</evidence>
<name>A0A074MW16_ERYLO</name>
<reference evidence="2 3" key="1">
    <citation type="submission" date="2014-04" db="EMBL/GenBank/DDBJ databases">
        <title>A comprehensive comparison of genomes of Erythrobacter spp. strains.</title>
        <authorList>
            <person name="Zheng Q."/>
        </authorList>
    </citation>
    <scope>NUCLEOTIDE SEQUENCE [LARGE SCALE GENOMIC DNA]</scope>
    <source>
        <strain evidence="2 3">DSM 6997</strain>
    </source>
</reference>
<accession>A0A074MW16</accession>
<dbReference type="eggNOG" id="ENOG503056B">
    <property type="taxonomic scope" value="Bacteria"/>
</dbReference>
<gene>
    <name evidence="2" type="ORF">EH31_11660</name>
</gene>
<organism evidence="2 3">
    <name type="scientific">Erythrobacter longus</name>
    <dbReference type="NCBI Taxonomy" id="1044"/>
    <lineage>
        <taxon>Bacteria</taxon>
        <taxon>Pseudomonadati</taxon>
        <taxon>Pseudomonadota</taxon>
        <taxon>Alphaproteobacteria</taxon>
        <taxon>Sphingomonadales</taxon>
        <taxon>Erythrobacteraceae</taxon>
        <taxon>Erythrobacter/Porphyrobacter group</taxon>
        <taxon>Erythrobacter</taxon>
    </lineage>
</organism>
<dbReference type="Proteomes" id="UP000027647">
    <property type="component" value="Unassembled WGS sequence"/>
</dbReference>
<feature type="region of interest" description="Disordered" evidence="1">
    <location>
        <begin position="1"/>
        <end position="26"/>
    </location>
</feature>
<sequence>MVSLNSRIDSRRSTMTPKNQSHTSRRIETKATIADLTEPRLIEAVNPIAARFLYSLRLIAIHHKASRDPVPELASRLSSFQVAAKALALGQTVSIVWPEYIHVSRFCCCQMTHDEVTIAAMIESACERDRSAFERLGEGFIRPDRMERLWDGILALVEAELTAC</sequence>
<comment type="caution">
    <text evidence="2">The sequence shown here is derived from an EMBL/GenBank/DDBJ whole genome shotgun (WGS) entry which is preliminary data.</text>
</comment>
<protein>
    <submittedName>
        <fullName evidence="2">Uncharacterized protein</fullName>
    </submittedName>
</protein>
<feature type="compositionally biased region" description="Polar residues" evidence="1">
    <location>
        <begin position="1"/>
        <end position="22"/>
    </location>
</feature>
<dbReference type="STRING" id="1044.EH31_11660"/>
<dbReference type="AlphaFoldDB" id="A0A074MW16"/>
<evidence type="ECO:0000313" key="2">
    <source>
        <dbReference type="EMBL" id="KEO89802.1"/>
    </source>
</evidence>
<proteinExistence type="predicted"/>